<proteinExistence type="predicted"/>
<feature type="compositionally biased region" description="Pro residues" evidence="1">
    <location>
        <begin position="89"/>
        <end position="98"/>
    </location>
</feature>
<keyword evidence="2" id="KW-1133">Transmembrane helix</keyword>
<organism evidence="3 4">
    <name type="scientific">Cercophora scortea</name>
    <dbReference type="NCBI Taxonomy" id="314031"/>
    <lineage>
        <taxon>Eukaryota</taxon>
        <taxon>Fungi</taxon>
        <taxon>Dikarya</taxon>
        <taxon>Ascomycota</taxon>
        <taxon>Pezizomycotina</taxon>
        <taxon>Sordariomycetes</taxon>
        <taxon>Sordariomycetidae</taxon>
        <taxon>Sordariales</taxon>
        <taxon>Lasiosphaeriaceae</taxon>
        <taxon>Cercophora</taxon>
    </lineage>
</organism>
<gene>
    <name evidence="3" type="ORF">B0T19DRAFT_442801</name>
</gene>
<evidence type="ECO:0000313" key="3">
    <source>
        <dbReference type="EMBL" id="KAK3323302.1"/>
    </source>
</evidence>
<accession>A0AAE0IE17</accession>
<comment type="caution">
    <text evidence="3">The sequence shown here is derived from an EMBL/GenBank/DDBJ whole genome shotgun (WGS) entry which is preliminary data.</text>
</comment>
<name>A0AAE0IE17_9PEZI</name>
<feature type="region of interest" description="Disordered" evidence="1">
    <location>
        <begin position="129"/>
        <end position="155"/>
    </location>
</feature>
<keyword evidence="2" id="KW-0472">Membrane</keyword>
<evidence type="ECO:0000256" key="2">
    <source>
        <dbReference type="SAM" id="Phobius"/>
    </source>
</evidence>
<feature type="compositionally biased region" description="Low complexity" evidence="1">
    <location>
        <begin position="1"/>
        <end position="15"/>
    </location>
</feature>
<evidence type="ECO:0000256" key="1">
    <source>
        <dbReference type="SAM" id="MobiDB-lite"/>
    </source>
</evidence>
<dbReference type="EMBL" id="JAUEPO010000004">
    <property type="protein sequence ID" value="KAK3323302.1"/>
    <property type="molecule type" value="Genomic_DNA"/>
</dbReference>
<feature type="transmembrane region" description="Helical" evidence="2">
    <location>
        <begin position="28"/>
        <end position="51"/>
    </location>
</feature>
<reference evidence="3" key="2">
    <citation type="submission" date="2023-06" db="EMBL/GenBank/DDBJ databases">
        <authorList>
            <consortium name="Lawrence Berkeley National Laboratory"/>
            <person name="Haridas S."/>
            <person name="Hensen N."/>
            <person name="Bonometti L."/>
            <person name="Westerberg I."/>
            <person name="Brannstrom I.O."/>
            <person name="Guillou S."/>
            <person name="Cros-Aarteil S."/>
            <person name="Calhoun S."/>
            <person name="Kuo A."/>
            <person name="Mondo S."/>
            <person name="Pangilinan J."/>
            <person name="Riley R."/>
            <person name="Labutti K."/>
            <person name="Andreopoulos B."/>
            <person name="Lipzen A."/>
            <person name="Chen C."/>
            <person name="Yanf M."/>
            <person name="Daum C."/>
            <person name="Ng V."/>
            <person name="Clum A."/>
            <person name="Steindorff A."/>
            <person name="Ohm R."/>
            <person name="Martin F."/>
            <person name="Silar P."/>
            <person name="Natvig D."/>
            <person name="Lalanne C."/>
            <person name="Gautier V."/>
            <person name="Ament-Velasquez S.L."/>
            <person name="Kruys A."/>
            <person name="Hutchinson M.I."/>
            <person name="Powell A.J."/>
            <person name="Barry K."/>
            <person name="Miller A.N."/>
            <person name="Grigoriev I.V."/>
            <person name="Debuchy R."/>
            <person name="Gladieux P."/>
            <person name="Thoren M.H."/>
            <person name="Johannesson H."/>
        </authorList>
    </citation>
    <scope>NUCLEOTIDE SEQUENCE</scope>
    <source>
        <strain evidence="3">SMH4131-1</strain>
    </source>
</reference>
<keyword evidence="4" id="KW-1185">Reference proteome</keyword>
<evidence type="ECO:0000313" key="4">
    <source>
        <dbReference type="Proteomes" id="UP001286456"/>
    </source>
</evidence>
<protein>
    <submittedName>
        <fullName evidence="3">Uncharacterized protein</fullName>
    </submittedName>
</protein>
<keyword evidence="2" id="KW-0812">Transmembrane</keyword>
<feature type="region of interest" description="Disordered" evidence="1">
    <location>
        <begin position="81"/>
        <end position="103"/>
    </location>
</feature>
<reference evidence="3" key="1">
    <citation type="journal article" date="2023" name="Mol. Phylogenet. Evol.">
        <title>Genome-scale phylogeny and comparative genomics of the fungal order Sordariales.</title>
        <authorList>
            <person name="Hensen N."/>
            <person name="Bonometti L."/>
            <person name="Westerberg I."/>
            <person name="Brannstrom I.O."/>
            <person name="Guillou S."/>
            <person name="Cros-Aarteil S."/>
            <person name="Calhoun S."/>
            <person name="Haridas S."/>
            <person name="Kuo A."/>
            <person name="Mondo S."/>
            <person name="Pangilinan J."/>
            <person name="Riley R."/>
            <person name="LaButti K."/>
            <person name="Andreopoulos B."/>
            <person name="Lipzen A."/>
            <person name="Chen C."/>
            <person name="Yan M."/>
            <person name="Daum C."/>
            <person name="Ng V."/>
            <person name="Clum A."/>
            <person name="Steindorff A."/>
            <person name="Ohm R.A."/>
            <person name="Martin F."/>
            <person name="Silar P."/>
            <person name="Natvig D.O."/>
            <person name="Lalanne C."/>
            <person name="Gautier V."/>
            <person name="Ament-Velasquez S.L."/>
            <person name="Kruys A."/>
            <person name="Hutchinson M.I."/>
            <person name="Powell A.J."/>
            <person name="Barry K."/>
            <person name="Miller A.N."/>
            <person name="Grigoriev I.V."/>
            <person name="Debuchy R."/>
            <person name="Gladieux P."/>
            <person name="Hiltunen Thoren M."/>
            <person name="Johannesson H."/>
        </authorList>
    </citation>
    <scope>NUCLEOTIDE SEQUENCE</scope>
    <source>
        <strain evidence="3">SMH4131-1</strain>
    </source>
</reference>
<feature type="region of interest" description="Disordered" evidence="1">
    <location>
        <begin position="1"/>
        <end position="20"/>
    </location>
</feature>
<dbReference type="AlphaFoldDB" id="A0AAE0IE17"/>
<dbReference type="Proteomes" id="UP001286456">
    <property type="component" value="Unassembled WGS sequence"/>
</dbReference>
<sequence length="155" mass="16011">MFAHQGGDPSNNPFDNDNDGDGHNLTPAAIFGIVFGIIVFIAIVTGICVFARRWQHRKALADYVEMQANLAKATAAATNSQAQAVAGEAPPPYEPPAPAHVAAHHPAAYHVDSPDLHNSHDFGINPALHPTITDGASGSSGPGPGTGMNDAGFKA</sequence>